<evidence type="ECO:0000313" key="1">
    <source>
        <dbReference type="EMBL" id="QGH30606.1"/>
    </source>
</evidence>
<proteinExistence type="predicted"/>
<accession>A0ABX6DP68</accession>
<organism evidence="1 2">
    <name type="scientific">Kluyvera intermedia</name>
    <name type="common">Enterobacter intermedius</name>
    <dbReference type="NCBI Taxonomy" id="61648"/>
    <lineage>
        <taxon>Bacteria</taxon>
        <taxon>Pseudomonadati</taxon>
        <taxon>Pseudomonadota</taxon>
        <taxon>Gammaproteobacteria</taxon>
        <taxon>Enterobacterales</taxon>
        <taxon>Enterobacteriaceae</taxon>
        <taxon>Kluyvera</taxon>
    </lineage>
</organism>
<dbReference type="RefSeq" id="WP_153743191.1">
    <property type="nucleotide sequence ID" value="NZ_CP045843.1"/>
</dbReference>
<evidence type="ECO:0000313" key="2">
    <source>
        <dbReference type="Proteomes" id="UP000344450"/>
    </source>
</evidence>
<protein>
    <submittedName>
        <fullName evidence="1">Uncharacterized protein</fullName>
    </submittedName>
</protein>
<sequence>MKIYTVDKNGDVLLQKADRIVAKFANGKTLELAESPNPLPPGIPDGLHVWGGRVPSHTLVEPQSAQLTITPVASNGVIISPRDKKSAESGGMNLFIAEDEQYLQPVNEKRLVIALSNGKTLEVMEDYQHNGLLVWGGREPVAGLALDELKKRTESLGFFPLAGNLVHLYPYTLVSPDQ</sequence>
<reference evidence="1 2" key="1">
    <citation type="submission" date="2019-10" db="EMBL/GenBank/DDBJ databases">
        <title>Complete genome sequencing of drug resistant plasmids in Kluyvera intermedia.</title>
        <authorList>
            <person name="Ke C."/>
            <person name="Jian S."/>
        </authorList>
    </citation>
    <scope>NUCLEOTIDE SEQUENCE [LARGE SCALE GENOMIC DNA]</scope>
    <source>
        <strain evidence="1 2">N2-1</strain>
    </source>
</reference>
<dbReference type="EMBL" id="CP045845">
    <property type="protein sequence ID" value="QGH30606.1"/>
    <property type="molecule type" value="Genomic_DNA"/>
</dbReference>
<dbReference type="GeneID" id="91973409"/>
<dbReference type="Proteomes" id="UP000344450">
    <property type="component" value="Chromosome"/>
</dbReference>
<keyword evidence="2" id="KW-1185">Reference proteome</keyword>
<name>A0ABX6DP68_KLUIN</name>
<gene>
    <name evidence="1" type="ORF">GHC21_13410</name>
</gene>